<dbReference type="Proteomes" id="UP001056539">
    <property type="component" value="Chromosome"/>
</dbReference>
<comment type="subunit">
    <text evidence="1">Homohexamer.</text>
</comment>
<dbReference type="EMBL" id="CP073355">
    <property type="protein sequence ID" value="URA09308.1"/>
    <property type="molecule type" value="Genomic_DNA"/>
</dbReference>
<dbReference type="AlphaFoldDB" id="A0AAX3BAM6"/>
<gene>
    <name evidence="2" type="ORF">KDW03_07340</name>
</gene>
<evidence type="ECO:0000313" key="2">
    <source>
        <dbReference type="EMBL" id="URA09308.1"/>
    </source>
</evidence>
<dbReference type="RefSeq" id="WP_271434436.1">
    <property type="nucleotide sequence ID" value="NZ_CP073355.1"/>
</dbReference>
<evidence type="ECO:0000256" key="1">
    <source>
        <dbReference type="ARBA" id="ARBA00011643"/>
    </source>
</evidence>
<reference evidence="2" key="2">
    <citation type="submission" date="2022-06" db="EMBL/GenBank/DDBJ databases">
        <title>Thermospira aquatica gen. nov., sp. nov.</title>
        <authorList>
            <person name="Ben Ali Gam Z."/>
            <person name="Labat M."/>
        </authorList>
    </citation>
    <scope>NUCLEOTIDE SEQUENCE</scope>
    <source>
        <strain evidence="2">F1F22</strain>
    </source>
</reference>
<dbReference type="Gene3D" id="3.40.1390.20">
    <property type="entry name" value="HprK N-terminal domain-like"/>
    <property type="match status" value="1"/>
</dbReference>
<proteinExistence type="predicted"/>
<dbReference type="KEGG" id="taqu:KDW03_07340"/>
<dbReference type="InterPro" id="IPR028979">
    <property type="entry name" value="Ser_kin/Pase_Hpr-like_N_sf"/>
</dbReference>
<evidence type="ECO:0008006" key="4">
    <source>
        <dbReference type="Google" id="ProtNLM"/>
    </source>
</evidence>
<sequence length="117" mass="12974">MTSATIHDIQKTLQCEILHEANTIPLKGVVASGLMSDVLTTEIEDFLLVCNLANSQVVRTAYMVGAPTILVTNAKQVPSDFLELCHEHNINLLRTAYPMYETCVLLGEIFPVTRRSQ</sequence>
<evidence type="ECO:0000313" key="3">
    <source>
        <dbReference type="Proteomes" id="UP001056539"/>
    </source>
</evidence>
<accession>A0AAX3BAM6</accession>
<keyword evidence="3" id="KW-1185">Reference proteome</keyword>
<reference evidence="2" key="1">
    <citation type="submission" date="2021-04" db="EMBL/GenBank/DDBJ databases">
        <authorList>
            <person name="Postec A."/>
        </authorList>
    </citation>
    <scope>NUCLEOTIDE SEQUENCE</scope>
    <source>
        <strain evidence="2">F1F22</strain>
    </source>
</reference>
<organism evidence="2 3">
    <name type="scientific">Thermospira aquatica</name>
    <dbReference type="NCBI Taxonomy" id="2828656"/>
    <lineage>
        <taxon>Bacteria</taxon>
        <taxon>Pseudomonadati</taxon>
        <taxon>Spirochaetota</taxon>
        <taxon>Spirochaetia</taxon>
        <taxon>Brevinematales</taxon>
        <taxon>Thermospiraceae</taxon>
        <taxon>Thermospira</taxon>
    </lineage>
</organism>
<protein>
    <recommendedName>
        <fullName evidence="4">DRTGG domain-containing protein</fullName>
    </recommendedName>
</protein>
<dbReference type="SUPFAM" id="SSF75138">
    <property type="entry name" value="HprK N-terminal domain-like"/>
    <property type="match status" value="1"/>
</dbReference>
<name>A0AAX3BAM6_9SPIR</name>